<comment type="caution">
    <text evidence="3">The sequence shown here is derived from an EMBL/GenBank/DDBJ whole genome shotgun (WGS) entry which is preliminary data.</text>
</comment>
<keyword evidence="1" id="KW-0472">Membrane</keyword>
<feature type="signal peptide" evidence="2">
    <location>
        <begin position="1"/>
        <end position="26"/>
    </location>
</feature>
<evidence type="ECO:0000256" key="2">
    <source>
        <dbReference type="SAM" id="SignalP"/>
    </source>
</evidence>
<keyword evidence="2" id="KW-0732">Signal</keyword>
<keyword evidence="1" id="KW-1133">Transmembrane helix</keyword>
<accession>A0AAE3H1R4</accession>
<keyword evidence="4" id="KW-1185">Reference proteome</keyword>
<evidence type="ECO:0000313" key="3">
    <source>
        <dbReference type="EMBL" id="MCP2732622.1"/>
    </source>
</evidence>
<dbReference type="Proteomes" id="UP001204953">
    <property type="component" value="Unassembled WGS sequence"/>
</dbReference>
<organism evidence="3 4">
    <name type="scientific">Limnofasciculus baicalensis BBK-W-15</name>
    <dbReference type="NCBI Taxonomy" id="2699891"/>
    <lineage>
        <taxon>Bacteria</taxon>
        <taxon>Bacillati</taxon>
        <taxon>Cyanobacteriota</taxon>
        <taxon>Cyanophyceae</taxon>
        <taxon>Coleofasciculales</taxon>
        <taxon>Coleofasciculaceae</taxon>
        <taxon>Limnofasciculus</taxon>
        <taxon>Limnofasciculus baicalensis</taxon>
    </lineage>
</organism>
<evidence type="ECO:0000256" key="1">
    <source>
        <dbReference type="SAM" id="Phobius"/>
    </source>
</evidence>
<protein>
    <recommendedName>
        <fullName evidence="5">PEP-CTERM sorting domain-containing protein</fullName>
    </recommendedName>
</protein>
<evidence type="ECO:0000313" key="4">
    <source>
        <dbReference type="Proteomes" id="UP001204953"/>
    </source>
</evidence>
<feature type="transmembrane region" description="Helical" evidence="1">
    <location>
        <begin position="343"/>
        <end position="364"/>
    </location>
</feature>
<dbReference type="AlphaFoldDB" id="A0AAE3H1R4"/>
<name>A0AAE3H1R4_9CYAN</name>
<proteinExistence type="predicted"/>
<feature type="chain" id="PRO_5041968285" description="PEP-CTERM sorting domain-containing protein" evidence="2">
    <location>
        <begin position="27"/>
        <end position="383"/>
    </location>
</feature>
<dbReference type="EMBL" id="JAMZMM010000695">
    <property type="protein sequence ID" value="MCP2732622.1"/>
    <property type="molecule type" value="Genomic_DNA"/>
</dbReference>
<gene>
    <name evidence="3" type="ORF">NJ959_29765</name>
</gene>
<dbReference type="RefSeq" id="WP_254015326.1">
    <property type="nucleotide sequence ID" value="NZ_JAMZMM010000695.1"/>
</dbReference>
<sequence>MQAQGLNFVTALTATVAAAVTSIAIAQTPSVTLLGFRPGSTYSQANGVSADGSTVVGTSGSRAFIWRANTGLYDIGAEPGASNLNTYGYAISADGSTVVGSTGPDFFRWRGQGTFESLGRIGPGYSRSDATAVSGNGDVIVGWGSTPSPGSLTRSFRWNSEEGTQTFGFDLSGNSTARGVSTDGSTIVGYVRVDTTYRAYSWSQAGGLTLLPSAGDASALAVNFDGRIIVGGGGANAVTATMWRNSQVVDLGTSPGWQGSAALCVNDDGTVVGGQLAMPDDITSLPQGAIWTPDHGFETLTTYLNRFGVAFPEGWTASIVNGVSADGRTIVGNARNGLSPEQAFVAVVPAPAVLTLPALAAFYASRRRRYSNLTPPSPPSPDP</sequence>
<reference evidence="3" key="1">
    <citation type="submission" date="2022-06" db="EMBL/GenBank/DDBJ databases">
        <title>New cyanobacteria of genus Symplocastrum in benthos of Lake Baikal.</title>
        <authorList>
            <person name="Sorokovikova E."/>
            <person name="Tikhonova I."/>
            <person name="Krasnopeev A."/>
            <person name="Evseev P."/>
            <person name="Gladkikh A."/>
            <person name="Belykh O."/>
        </authorList>
    </citation>
    <scope>NUCLEOTIDE SEQUENCE</scope>
    <source>
        <strain evidence="3">BBK-W-15</strain>
    </source>
</reference>
<keyword evidence="1" id="KW-0812">Transmembrane</keyword>
<evidence type="ECO:0008006" key="5">
    <source>
        <dbReference type="Google" id="ProtNLM"/>
    </source>
</evidence>